<feature type="compositionally biased region" description="Basic and acidic residues" evidence="3">
    <location>
        <begin position="154"/>
        <end position="165"/>
    </location>
</feature>
<dbReference type="SUPFAM" id="SSF47370">
    <property type="entry name" value="Bromodomain"/>
    <property type="match status" value="1"/>
</dbReference>
<feature type="region of interest" description="Disordered" evidence="3">
    <location>
        <begin position="697"/>
        <end position="731"/>
    </location>
</feature>
<feature type="compositionally biased region" description="Acidic residues" evidence="3">
    <location>
        <begin position="108"/>
        <end position="117"/>
    </location>
</feature>
<feature type="compositionally biased region" description="Basic and acidic residues" evidence="3">
    <location>
        <begin position="288"/>
        <end position="299"/>
    </location>
</feature>
<feature type="domain" description="Bromo" evidence="4">
    <location>
        <begin position="195"/>
        <end position="265"/>
    </location>
</feature>
<gene>
    <name evidence="5" type="ORF">JCGZ_00903</name>
</gene>
<evidence type="ECO:0000259" key="4">
    <source>
        <dbReference type="PROSITE" id="PS50014"/>
    </source>
</evidence>
<sequence>MGQIVKRKKKGRPSKADLARRSSGQKAASTEPERRRSLRRRNVRYNNFIDYDDYLEEFEEYEEIEEEEEERRKEKKLKLVLKLNNQNQSRHKAARRDHAREDDVASSSEEEEEEDDVSERKPLKKRKINGSGDSELEEDSENDNGNGDENDQEERERKADTKGGEDSVPGTPTDHPNGLPLPDKKSLELILDKLQKKDTYGVYAEPVDLEELPDYLDVIDHPMDFATVRKKLGNGSYSTFEQFESDVFLICSNAMQYNSAETIYHKQARAIEELARKKFQKLRFDIERSDEEHKSEQKTKPNFLAKKQMKKPLSRTVQEPVGSDFSSGATLATTGDLQNGLIATQASGCDRPSNIDGPIEGNSSLIDNNQEKPEELSSGKGLLPKFGRRSSMLDENRRATYNISAQPMTKSESIFSTFENEIKQLVAVGLHADYSYGRSLARFAATLGPVAWKVASQRIEQALPPDYKFGRGWVGEYEPLPTPVLMIETRAMKESVLFTKSQGAADALKSELTSRIPVPLKENNVRVPTADGRQSLFRPTNGAMLEGRTLLFSSAGSKPSTPIPVNHTNRQQSLPPRNSAGAQNKVSKQVELNLPPSSYQHDSDVVTEKQLPNNLEMATTKPREIPRAVGLMHSVPSKQADNNRVGSGGPPNGKASGSLNGRMINSSSDGVPNQMVRAGTFFTQGQEPVLTDPVEAMQMSAERSQKQQKPSNQSSVDTSPATPSLPTVRNDSGNAAVAAARAWMSIGAGGFKPPTENSTTSKNQISAESLYNPTGQLHPQIARVQGQFPLPAGMQLQAEKNNFAFQAFMRPPVHAGIEGQFQNRPMIFPQFVATDLSRLQMQPPWRGLSPHSQPKRKPEALPPDLNIGFQSPGSPVKQSSGVMVDSQQPDLALQL</sequence>
<evidence type="ECO:0000256" key="2">
    <source>
        <dbReference type="PROSITE-ProRule" id="PRU00035"/>
    </source>
</evidence>
<evidence type="ECO:0000256" key="3">
    <source>
        <dbReference type="SAM" id="MobiDB-lite"/>
    </source>
</evidence>
<proteinExistence type="predicted"/>
<dbReference type="InterPro" id="IPR036427">
    <property type="entry name" value="Bromodomain-like_sf"/>
</dbReference>
<keyword evidence="1 2" id="KW-0103">Bromodomain</keyword>
<dbReference type="OrthoDB" id="21449at2759"/>
<feature type="region of interest" description="Disordered" evidence="3">
    <location>
        <begin position="637"/>
        <end position="667"/>
    </location>
</feature>
<dbReference type="EMBL" id="KK914353">
    <property type="protein sequence ID" value="KDP39146.1"/>
    <property type="molecule type" value="Genomic_DNA"/>
</dbReference>
<organism evidence="5 6">
    <name type="scientific">Jatropha curcas</name>
    <name type="common">Barbados nut</name>
    <dbReference type="NCBI Taxonomy" id="180498"/>
    <lineage>
        <taxon>Eukaryota</taxon>
        <taxon>Viridiplantae</taxon>
        <taxon>Streptophyta</taxon>
        <taxon>Embryophyta</taxon>
        <taxon>Tracheophyta</taxon>
        <taxon>Spermatophyta</taxon>
        <taxon>Magnoliopsida</taxon>
        <taxon>eudicotyledons</taxon>
        <taxon>Gunneridae</taxon>
        <taxon>Pentapetalae</taxon>
        <taxon>rosids</taxon>
        <taxon>fabids</taxon>
        <taxon>Malpighiales</taxon>
        <taxon>Euphorbiaceae</taxon>
        <taxon>Crotonoideae</taxon>
        <taxon>Jatropheae</taxon>
        <taxon>Jatropha</taxon>
    </lineage>
</organism>
<dbReference type="PROSITE" id="PS50014">
    <property type="entry name" value="BROMODOMAIN_2"/>
    <property type="match status" value="1"/>
</dbReference>
<evidence type="ECO:0000313" key="6">
    <source>
        <dbReference type="Proteomes" id="UP000027138"/>
    </source>
</evidence>
<evidence type="ECO:0000313" key="5">
    <source>
        <dbReference type="EMBL" id="KDP39146.1"/>
    </source>
</evidence>
<reference evidence="5 6" key="1">
    <citation type="journal article" date="2014" name="PLoS ONE">
        <title>Global Analysis of Gene Expression Profiles in Physic Nut (Jatropha curcas L.) Seedlings Exposed to Salt Stress.</title>
        <authorList>
            <person name="Zhang L."/>
            <person name="Zhang C."/>
            <person name="Wu P."/>
            <person name="Chen Y."/>
            <person name="Li M."/>
            <person name="Jiang H."/>
            <person name="Wu G."/>
        </authorList>
    </citation>
    <scope>NUCLEOTIDE SEQUENCE [LARGE SCALE GENOMIC DNA]</scope>
    <source>
        <strain evidence="6">cv. GZQX0401</strain>
        <tissue evidence="5">Young leaves</tissue>
    </source>
</reference>
<name>A0A067KSE9_JATCU</name>
<dbReference type="InterPro" id="IPR001487">
    <property type="entry name" value="Bromodomain"/>
</dbReference>
<feature type="region of interest" description="Disordered" evidence="3">
    <location>
        <begin position="1"/>
        <end position="42"/>
    </location>
</feature>
<feature type="compositionally biased region" description="Acidic residues" evidence="3">
    <location>
        <begin position="134"/>
        <end position="153"/>
    </location>
</feature>
<dbReference type="PRINTS" id="PR00503">
    <property type="entry name" value="BROMODOMAIN"/>
</dbReference>
<feature type="region of interest" description="Disordered" evidence="3">
    <location>
        <begin position="288"/>
        <end position="327"/>
    </location>
</feature>
<dbReference type="Gene3D" id="1.20.920.10">
    <property type="entry name" value="Bromodomain-like"/>
    <property type="match status" value="1"/>
</dbReference>
<feature type="region of interest" description="Disordered" evidence="3">
    <location>
        <begin position="345"/>
        <end position="389"/>
    </location>
</feature>
<dbReference type="CDD" id="cd04369">
    <property type="entry name" value="Bromodomain"/>
    <property type="match status" value="1"/>
</dbReference>
<feature type="region of interest" description="Disordered" evidence="3">
    <location>
        <begin position="842"/>
        <end position="895"/>
    </location>
</feature>
<dbReference type="PANTHER" id="PTHR22881:SF42">
    <property type="entry name" value="DNA-BINDING BROMODOMAIN-CONTAINING PROTEIN"/>
    <property type="match status" value="1"/>
</dbReference>
<feature type="region of interest" description="Disordered" evidence="3">
    <location>
        <begin position="80"/>
        <end position="183"/>
    </location>
</feature>
<protein>
    <recommendedName>
        <fullName evidence="4">Bromo domain-containing protein</fullName>
    </recommendedName>
</protein>
<feature type="compositionally biased region" description="Polar residues" evidence="3">
    <location>
        <begin position="655"/>
        <end position="667"/>
    </location>
</feature>
<dbReference type="Proteomes" id="UP000027138">
    <property type="component" value="Unassembled WGS sequence"/>
</dbReference>
<keyword evidence="6" id="KW-1185">Reference proteome</keyword>
<dbReference type="InterPro" id="IPR051831">
    <property type="entry name" value="Bromodomain_contain_prot"/>
</dbReference>
<feature type="region of interest" description="Disordered" evidence="3">
    <location>
        <begin position="553"/>
        <end position="586"/>
    </location>
</feature>
<evidence type="ECO:0000256" key="1">
    <source>
        <dbReference type="ARBA" id="ARBA00023117"/>
    </source>
</evidence>
<accession>A0A067KSE9</accession>
<feature type="compositionally biased region" description="Polar residues" evidence="3">
    <location>
        <begin position="868"/>
        <end position="889"/>
    </location>
</feature>
<dbReference type="Pfam" id="PF00439">
    <property type="entry name" value="Bromodomain"/>
    <property type="match status" value="1"/>
</dbReference>
<feature type="compositionally biased region" description="Basic residues" evidence="3">
    <location>
        <begin position="1"/>
        <end position="13"/>
    </location>
</feature>
<dbReference type="STRING" id="180498.A0A067KSE9"/>
<dbReference type="PANTHER" id="PTHR22881">
    <property type="entry name" value="BROMODOMAIN CONTAINING PROTEIN"/>
    <property type="match status" value="1"/>
</dbReference>
<dbReference type="SMART" id="SM00297">
    <property type="entry name" value="BROMO"/>
    <property type="match status" value="1"/>
</dbReference>
<dbReference type="AlphaFoldDB" id="A0A067KSE9"/>
<feature type="compositionally biased region" description="Polar residues" evidence="3">
    <location>
        <begin position="566"/>
        <end position="586"/>
    </location>
</feature>
<feature type="compositionally biased region" description="Polar residues" evidence="3">
    <location>
        <begin position="716"/>
        <end position="731"/>
    </location>
</feature>